<dbReference type="FunCoup" id="A0A6P6XV95">
    <property type="interactions" value="14"/>
</dbReference>
<evidence type="ECO:0000256" key="3">
    <source>
        <dbReference type="ARBA" id="ARBA00014856"/>
    </source>
</evidence>
<protein>
    <recommendedName>
        <fullName evidence="3">Metallo-beta-lactamase domain-containing protein 1</fullName>
    </recommendedName>
    <alternativeName>
        <fullName evidence="4">Endoribonuclease MBLAC1</fullName>
    </alternativeName>
</protein>
<dbReference type="Gene3D" id="3.60.15.10">
    <property type="entry name" value="Ribonuclease Z/Hydroxyacylglutathione hydrolase-like"/>
    <property type="match status" value="1"/>
</dbReference>
<name>A0A6P6XV95_DERPT</name>
<dbReference type="KEGG" id="dpte:113791726"/>
<evidence type="ECO:0000313" key="8">
    <source>
        <dbReference type="Proteomes" id="UP000515146"/>
    </source>
</evidence>
<gene>
    <name evidence="9" type="primary">LOC113791726</name>
</gene>
<evidence type="ECO:0000256" key="2">
    <source>
        <dbReference type="ARBA" id="ARBA00011738"/>
    </source>
</evidence>
<evidence type="ECO:0000256" key="5">
    <source>
        <dbReference type="ARBA" id="ARBA00044690"/>
    </source>
</evidence>
<evidence type="ECO:0000259" key="7">
    <source>
        <dbReference type="SMART" id="SM00849"/>
    </source>
</evidence>
<dbReference type="RefSeq" id="XP_027197337.1">
    <property type="nucleotide sequence ID" value="XM_027341536.1"/>
</dbReference>
<proteinExistence type="predicted"/>
<dbReference type="CDD" id="cd07711">
    <property type="entry name" value="MBLAC1-like_MBL-fold"/>
    <property type="match status" value="1"/>
</dbReference>
<evidence type="ECO:0000313" key="9">
    <source>
        <dbReference type="RefSeq" id="XP_027197337.1"/>
    </source>
</evidence>
<accession>A0A6P6XV95</accession>
<dbReference type="PANTHER" id="PTHR23200">
    <property type="entry name" value="METALLO-BETA-LACTAMASE DOMAIN-CONTAINING PROTEIN 1"/>
    <property type="match status" value="1"/>
</dbReference>
<dbReference type="OMA" id="RCRDGTN"/>
<dbReference type="InterPro" id="IPR001279">
    <property type="entry name" value="Metallo-B-lactamas"/>
</dbReference>
<dbReference type="AlphaFoldDB" id="A0A6P6XV95"/>
<evidence type="ECO:0000256" key="1">
    <source>
        <dbReference type="ARBA" id="ARBA00004514"/>
    </source>
</evidence>
<dbReference type="SUPFAM" id="SSF56281">
    <property type="entry name" value="Metallo-hydrolase/oxidoreductase"/>
    <property type="match status" value="1"/>
</dbReference>
<dbReference type="InParanoid" id="A0A6P6XV95"/>
<evidence type="ECO:0000256" key="4">
    <source>
        <dbReference type="ARBA" id="ARBA00032988"/>
    </source>
</evidence>
<reference evidence="9" key="1">
    <citation type="submission" date="2025-08" db="UniProtKB">
        <authorList>
            <consortium name="RefSeq"/>
        </authorList>
    </citation>
    <scope>IDENTIFICATION</scope>
    <source>
        <strain evidence="9">Airmid</strain>
    </source>
</reference>
<dbReference type="OrthoDB" id="10250730at2759"/>
<comment type="subunit">
    <text evidence="2">Homodimer.</text>
</comment>
<dbReference type="InterPro" id="IPR039344">
    <property type="entry name" value="MBLAC1"/>
</dbReference>
<dbReference type="PANTHER" id="PTHR23200:SF48">
    <property type="entry name" value="METALLO-BETA-LACTAMASE DOMAIN-CONTAINING PROTEIN 1"/>
    <property type="match status" value="1"/>
</dbReference>
<comment type="catalytic activity">
    <reaction evidence="5">
        <text>a ribonucleotidyl-ribonucleotide-RNA + H2O = a 3'-end ribonucleotide-RNA + a 5'-end 5'-phospho-ribonucleoside-RNA + H(+)</text>
        <dbReference type="Rhea" id="RHEA:68096"/>
        <dbReference type="Rhea" id="RHEA-COMP:15179"/>
        <dbReference type="Rhea" id="RHEA-COMP:17355"/>
        <dbReference type="Rhea" id="RHEA-COMP:17428"/>
        <dbReference type="ChEBI" id="CHEBI:15377"/>
        <dbReference type="ChEBI" id="CHEBI:15378"/>
        <dbReference type="ChEBI" id="CHEBI:74896"/>
        <dbReference type="ChEBI" id="CHEBI:138282"/>
        <dbReference type="ChEBI" id="CHEBI:173118"/>
    </reaction>
    <physiologicalReaction direction="left-to-right" evidence="5">
        <dbReference type="Rhea" id="RHEA:68097"/>
    </physiologicalReaction>
</comment>
<organism evidence="8 9">
    <name type="scientific">Dermatophagoides pteronyssinus</name>
    <name type="common">European house dust mite</name>
    <dbReference type="NCBI Taxonomy" id="6956"/>
    <lineage>
        <taxon>Eukaryota</taxon>
        <taxon>Metazoa</taxon>
        <taxon>Ecdysozoa</taxon>
        <taxon>Arthropoda</taxon>
        <taxon>Chelicerata</taxon>
        <taxon>Arachnida</taxon>
        <taxon>Acari</taxon>
        <taxon>Acariformes</taxon>
        <taxon>Sarcoptiformes</taxon>
        <taxon>Astigmata</taxon>
        <taxon>Psoroptidia</taxon>
        <taxon>Analgoidea</taxon>
        <taxon>Pyroglyphidae</taxon>
        <taxon>Dermatophagoidinae</taxon>
        <taxon>Dermatophagoides</taxon>
    </lineage>
</organism>
<dbReference type="InterPro" id="IPR036866">
    <property type="entry name" value="RibonucZ/Hydroxyglut_hydro"/>
</dbReference>
<comment type="function">
    <text evidence="6">Endoribonuclease that catalyzes the hydrolysis of histone-coding pre-mRNA 3'-end. Involved in histone pre-mRNA processing during the S-phase of the cell cycle, which is required for entering/progressing through S-phase. Cleaves histone pre-mRNA at a major and a minor cleavage site after the 5'-ACCCA-3' and the 5'-ACCCACA-3' sequence, respectively, and located downstream of the stem-loop. May require the presence of the HDE element located at the histone pre-RNA 3'-end to avoid non-specific cleavage.</text>
</comment>
<dbReference type="Pfam" id="PF00753">
    <property type="entry name" value="Lactamase_B"/>
    <property type="match status" value="1"/>
</dbReference>
<dbReference type="GO" id="GO:0005829">
    <property type="term" value="C:cytosol"/>
    <property type="evidence" value="ECO:0007669"/>
    <property type="project" value="UniProtKB-SubCell"/>
</dbReference>
<keyword evidence="8" id="KW-1185">Reference proteome</keyword>
<evidence type="ECO:0000256" key="6">
    <source>
        <dbReference type="ARBA" id="ARBA00045869"/>
    </source>
</evidence>
<sequence length="199" mass="22217">MSNQVIVLQDGYSRWHTKPNSMLANGSSTLIRLNNGQNIIVDTLGPWARDELIKLLQNNHMTTDDISMVIGTHLHTDHIGNLNLFPNAAQIVGDQRSSGDYFEFDIFRGQRSLQLTENVDLISTPGHMHNDVSVICHNVERLGTVAIVGDLFESYADLKNEQLWIDAGSMNPTAQRTNRDYILSIADYIVPGHGGMFKV</sequence>
<comment type="subcellular location">
    <subcellularLocation>
        <location evidence="1">Cytoplasm</location>
        <location evidence="1">Cytosol</location>
    </subcellularLocation>
</comment>
<dbReference type="GO" id="GO:0031123">
    <property type="term" value="P:RNA 3'-end processing"/>
    <property type="evidence" value="ECO:0007669"/>
    <property type="project" value="UniProtKB-ARBA"/>
</dbReference>
<feature type="domain" description="Metallo-beta-lactamase" evidence="7">
    <location>
        <begin position="25"/>
        <end position="193"/>
    </location>
</feature>
<dbReference type="SMART" id="SM00849">
    <property type="entry name" value="Lactamase_B"/>
    <property type="match status" value="1"/>
</dbReference>
<dbReference type="Proteomes" id="UP000515146">
    <property type="component" value="Unplaced"/>
</dbReference>